<comment type="caution">
    <text evidence="1">The sequence shown here is derived from an EMBL/GenBank/DDBJ whole genome shotgun (WGS) entry which is preliminary data.</text>
</comment>
<evidence type="ECO:0000313" key="2">
    <source>
        <dbReference type="Proteomes" id="UP000035963"/>
    </source>
</evidence>
<dbReference type="Proteomes" id="UP000035963">
    <property type="component" value="Unassembled WGS sequence"/>
</dbReference>
<protein>
    <submittedName>
        <fullName evidence="1">Uncharacterized protein</fullName>
    </submittedName>
</protein>
<proteinExistence type="predicted"/>
<evidence type="ECO:0000313" key="1">
    <source>
        <dbReference type="EMBL" id="KLU21855.1"/>
    </source>
</evidence>
<reference evidence="1 2" key="1">
    <citation type="journal article" date="2015" name="Genome Announc.">
        <title>Draft Genome Sequence of Burkholderia sp. Strain PML1(12), an Ectomycorrhizosphere-Inhabiting Bacterium with Effective Mineral-Weathering Ability.</title>
        <authorList>
            <person name="Uroz S."/>
            <person name="Oger P."/>
        </authorList>
    </citation>
    <scope>NUCLEOTIDE SEQUENCE [LARGE SCALE GENOMIC DNA]</scope>
    <source>
        <strain evidence="2">PML1(12)</strain>
    </source>
</reference>
<organism evidence="1 2">
    <name type="scientific">Caballeronia mineralivorans PML1(12)</name>
    <dbReference type="NCBI Taxonomy" id="908627"/>
    <lineage>
        <taxon>Bacteria</taxon>
        <taxon>Pseudomonadati</taxon>
        <taxon>Pseudomonadota</taxon>
        <taxon>Betaproteobacteria</taxon>
        <taxon>Burkholderiales</taxon>
        <taxon>Burkholderiaceae</taxon>
        <taxon>Caballeronia</taxon>
    </lineage>
</organism>
<keyword evidence="2" id="KW-1185">Reference proteome</keyword>
<accession>A0A0J1CM34</accession>
<gene>
    <name evidence="1" type="ORF">EOS_33745</name>
</gene>
<sequence>MGYIVGQLTELQIRSARHRDREYFLALVQIAGEIETSPINEDFLFIEHAMTSLWVYQTDSST</sequence>
<dbReference type="EMBL" id="AEJF01000199">
    <property type="protein sequence ID" value="KLU21855.1"/>
    <property type="molecule type" value="Genomic_DNA"/>
</dbReference>
<name>A0A0J1CM34_9BURK</name>
<dbReference type="AlphaFoldDB" id="A0A0J1CM34"/>